<organism evidence="2 3">
    <name type="scientific">Paramuricea clavata</name>
    <name type="common">Red gorgonian</name>
    <name type="synonym">Violescent sea-whip</name>
    <dbReference type="NCBI Taxonomy" id="317549"/>
    <lineage>
        <taxon>Eukaryota</taxon>
        <taxon>Metazoa</taxon>
        <taxon>Cnidaria</taxon>
        <taxon>Anthozoa</taxon>
        <taxon>Octocorallia</taxon>
        <taxon>Malacalcyonacea</taxon>
        <taxon>Plexauridae</taxon>
        <taxon>Paramuricea</taxon>
    </lineage>
</organism>
<dbReference type="Pfam" id="PF00616">
    <property type="entry name" value="RasGAP"/>
    <property type="match status" value="1"/>
</dbReference>
<dbReference type="InterPro" id="IPR008936">
    <property type="entry name" value="Rho_GTPase_activation_prot"/>
</dbReference>
<dbReference type="InterPro" id="IPR035892">
    <property type="entry name" value="C2_domain_sf"/>
</dbReference>
<reference evidence="2" key="1">
    <citation type="submission" date="2020-04" db="EMBL/GenBank/DDBJ databases">
        <authorList>
            <person name="Alioto T."/>
            <person name="Alioto T."/>
            <person name="Gomez Garrido J."/>
        </authorList>
    </citation>
    <scope>NUCLEOTIDE SEQUENCE</scope>
    <source>
        <strain evidence="2">A484AB</strain>
    </source>
</reference>
<dbReference type="Pfam" id="PF00168">
    <property type="entry name" value="C2"/>
    <property type="match status" value="1"/>
</dbReference>
<protein>
    <submittedName>
        <fullName evidence="2">RasGAP-activating 1</fullName>
    </submittedName>
</protein>
<dbReference type="PANTHER" id="PTHR10194">
    <property type="entry name" value="RAS GTPASE-ACTIVATING PROTEINS"/>
    <property type="match status" value="1"/>
</dbReference>
<dbReference type="GO" id="GO:0005096">
    <property type="term" value="F:GTPase activator activity"/>
    <property type="evidence" value="ECO:0007669"/>
    <property type="project" value="UniProtKB-KW"/>
</dbReference>
<dbReference type="CDD" id="cd00030">
    <property type="entry name" value="C2"/>
    <property type="match status" value="1"/>
</dbReference>
<feature type="non-terminal residue" evidence="2">
    <location>
        <position position="225"/>
    </location>
</feature>
<dbReference type="OrthoDB" id="5979945at2759"/>
<dbReference type="InterPro" id="IPR000008">
    <property type="entry name" value="C2_dom"/>
</dbReference>
<dbReference type="InterPro" id="IPR039360">
    <property type="entry name" value="Ras_GTPase"/>
</dbReference>
<dbReference type="SUPFAM" id="SSF49562">
    <property type="entry name" value="C2 domain (Calcium/lipid-binding domain, CaLB)"/>
    <property type="match status" value="1"/>
</dbReference>
<proteinExistence type="predicted"/>
<dbReference type="Gene3D" id="1.10.506.10">
    <property type="entry name" value="GTPase Activation - p120gap, domain 1"/>
    <property type="match status" value="1"/>
</dbReference>
<dbReference type="InterPro" id="IPR001936">
    <property type="entry name" value="RasGAP_dom"/>
</dbReference>
<accession>A0A7D9LXC2</accession>
<dbReference type="PROSITE" id="PS50004">
    <property type="entry name" value="C2"/>
    <property type="match status" value="1"/>
</dbReference>
<feature type="non-terminal residue" evidence="2">
    <location>
        <position position="1"/>
    </location>
</feature>
<name>A0A7D9LXC2_PARCT</name>
<dbReference type="AlphaFoldDB" id="A0A7D9LXC2"/>
<keyword evidence="1" id="KW-0343">GTPase activation</keyword>
<sequence>VRKTSCPIWNSTFELVCTTSLQEQYICAEVYDKERIGQNVLIGEVLVDLDSIAIGEQVDKWYTLTHRESGKIKPEGKKKELGKIRLNVQLFEDQILPWECYVPLINHLVETVKKQPYDEVNTLSLLEQVMTADRTAIGRSLVKLYINQGMIVKLLDALTKVEVATTETLNTLFRGNSLATKGVDEFMKVIGIPYLLETLKPTIDKIYKEKRYCEIDPNKIDRSVP</sequence>
<dbReference type="EMBL" id="CACRXK020023919">
    <property type="protein sequence ID" value="CAB4038193.1"/>
    <property type="molecule type" value="Genomic_DNA"/>
</dbReference>
<evidence type="ECO:0000313" key="3">
    <source>
        <dbReference type="Proteomes" id="UP001152795"/>
    </source>
</evidence>
<comment type="caution">
    <text evidence="2">The sequence shown here is derived from an EMBL/GenBank/DDBJ whole genome shotgun (WGS) entry which is preliminary data.</text>
</comment>
<dbReference type="PROSITE" id="PS50018">
    <property type="entry name" value="RAS_GTPASE_ACTIV_2"/>
    <property type="match status" value="1"/>
</dbReference>
<gene>
    <name evidence="2" type="ORF">PACLA_8A088865</name>
</gene>
<evidence type="ECO:0000313" key="2">
    <source>
        <dbReference type="EMBL" id="CAB4038193.1"/>
    </source>
</evidence>
<keyword evidence="3" id="KW-1185">Reference proteome</keyword>
<dbReference type="Proteomes" id="UP001152795">
    <property type="component" value="Unassembled WGS sequence"/>
</dbReference>
<dbReference type="Gene3D" id="2.60.40.150">
    <property type="entry name" value="C2 domain"/>
    <property type="match status" value="1"/>
</dbReference>
<evidence type="ECO:0000256" key="1">
    <source>
        <dbReference type="ARBA" id="ARBA00022468"/>
    </source>
</evidence>
<dbReference type="SUPFAM" id="SSF48350">
    <property type="entry name" value="GTPase activation domain, GAP"/>
    <property type="match status" value="1"/>
</dbReference>
<dbReference type="PANTHER" id="PTHR10194:SF144">
    <property type="entry name" value="RASGAP-ACTIVATING-LIKE PROTEIN 1"/>
    <property type="match status" value="1"/>
</dbReference>